<organism evidence="3 4">
    <name type="scientific">Proteiniphilum saccharofermentans</name>
    <dbReference type="NCBI Taxonomy" id="1642647"/>
    <lineage>
        <taxon>Bacteria</taxon>
        <taxon>Pseudomonadati</taxon>
        <taxon>Bacteroidota</taxon>
        <taxon>Bacteroidia</taxon>
        <taxon>Bacteroidales</taxon>
        <taxon>Dysgonomonadaceae</taxon>
        <taxon>Proteiniphilum</taxon>
    </lineage>
</organism>
<gene>
    <name evidence="3" type="ORF">PSM36_2373</name>
</gene>
<dbReference type="InterPro" id="IPR024445">
    <property type="entry name" value="Tnp_ISXO2-like"/>
</dbReference>
<feature type="compositionally biased region" description="Basic residues" evidence="1">
    <location>
        <begin position="176"/>
        <end position="185"/>
    </location>
</feature>
<dbReference type="SMART" id="SM01126">
    <property type="entry name" value="DDE_Tnp_IS1595"/>
    <property type="match status" value="1"/>
</dbReference>
<evidence type="ECO:0000313" key="4">
    <source>
        <dbReference type="Proteomes" id="UP000187464"/>
    </source>
</evidence>
<feature type="region of interest" description="Disordered" evidence="1">
    <location>
        <begin position="140"/>
        <end position="185"/>
    </location>
</feature>
<accession>A0A1R3T7B8</accession>
<dbReference type="Proteomes" id="UP000187464">
    <property type="component" value="Chromosome I"/>
</dbReference>
<dbReference type="RefSeq" id="WP_076931034.1">
    <property type="nucleotide sequence ID" value="NZ_LT605205.1"/>
</dbReference>
<protein>
    <submittedName>
        <fullName evidence="3">ISXO2-like transposase domain</fullName>
    </submittedName>
</protein>
<evidence type="ECO:0000259" key="2">
    <source>
        <dbReference type="SMART" id="SM01126"/>
    </source>
</evidence>
<keyword evidence="4" id="KW-1185">Reference proteome</keyword>
<evidence type="ECO:0000313" key="3">
    <source>
        <dbReference type="EMBL" id="SCD21178.1"/>
    </source>
</evidence>
<dbReference type="KEGG" id="psac:PSM36_2373"/>
<evidence type="ECO:0000256" key="1">
    <source>
        <dbReference type="SAM" id="MobiDB-lite"/>
    </source>
</evidence>
<feature type="domain" description="ISXO2-like transposase" evidence="2">
    <location>
        <begin position="125"/>
        <end position="284"/>
    </location>
</feature>
<dbReference type="Pfam" id="PF12762">
    <property type="entry name" value="DDE_Tnp_IS1595"/>
    <property type="match status" value="1"/>
</dbReference>
<name>A0A1R3T7B8_9BACT</name>
<dbReference type="NCBIfam" id="NF033547">
    <property type="entry name" value="transpos_IS1595"/>
    <property type="match status" value="1"/>
</dbReference>
<dbReference type="EMBL" id="LT605205">
    <property type="protein sequence ID" value="SCD21178.1"/>
    <property type="molecule type" value="Genomic_DNA"/>
</dbReference>
<sequence>MNLLQFIQEYPDEASCRQKFKEERDRIGIVCKRCNCTDHYWLENKSSYECKKCHSRTSLRSGTVMENSKLPCRYWLITIHLLTSTKKSFSTEELRRQLGHKRYQPIWEMVCKLREVMGKRDDKSMLTGHIELDDAFITTEVPEDQKGKPRKRGRGSQGKSKVVVMCESPPRDTPKKGRKDKKPGHLKMKVVPDLKSGTITQVAKERVDGESDLTTDDSTSYVELGQLVNSHASKVVKPEEAEKVLPWVHTAISNVKRLLLDVHHNKLKPEYLQYYPNEFCYKFNRRFFGEKLFDRLVIAAVSFSPDFKSKIYNRSYCG</sequence>
<dbReference type="AlphaFoldDB" id="A0A1R3T7B8"/>
<proteinExistence type="predicted"/>
<reference evidence="3 4" key="1">
    <citation type="submission" date="2016-08" db="EMBL/GenBank/DDBJ databases">
        <authorList>
            <person name="Seilhamer J.J."/>
        </authorList>
    </citation>
    <scope>NUCLEOTIDE SEQUENCE [LARGE SCALE GENOMIC DNA]</scope>
    <source>
        <strain evidence="3">M3/6</strain>
    </source>
</reference>
<dbReference type="STRING" id="1642647.PSM36_2373"/>